<dbReference type="SMART" id="SM01024">
    <property type="entry name" value="BCS1_N"/>
    <property type="match status" value="1"/>
</dbReference>
<protein>
    <recommendedName>
        <fullName evidence="3">BCS1 N-terminal domain-containing protein</fullName>
    </recommendedName>
</protein>
<dbReference type="Proteomes" id="UP000298061">
    <property type="component" value="Unassembled WGS sequence"/>
</dbReference>
<dbReference type="InterPro" id="IPR003959">
    <property type="entry name" value="ATPase_AAA_core"/>
</dbReference>
<comment type="caution">
    <text evidence="4">The sequence shown here is derived from an EMBL/GenBank/DDBJ whole genome shotgun (WGS) entry which is preliminary data.</text>
</comment>
<dbReference type="Gene3D" id="3.40.50.300">
    <property type="entry name" value="P-loop containing nucleotide triphosphate hydrolases"/>
    <property type="match status" value="1"/>
</dbReference>
<dbReference type="GO" id="GO:0031966">
    <property type="term" value="C:mitochondrial membrane"/>
    <property type="evidence" value="ECO:0007669"/>
    <property type="project" value="UniProtKB-SubCell"/>
</dbReference>
<reference evidence="4 5" key="1">
    <citation type="submission" date="2019-02" db="EMBL/GenBank/DDBJ databases">
        <title>Genome sequencing of the rare red list fungi Hericium alpestre (H. flagellum).</title>
        <authorList>
            <person name="Buettner E."/>
            <person name="Kellner H."/>
        </authorList>
    </citation>
    <scope>NUCLEOTIDE SEQUENCE [LARGE SCALE GENOMIC DNA]</scope>
    <source>
        <strain evidence="4 5">DSM 108284</strain>
    </source>
</reference>
<dbReference type="Pfam" id="PF08740">
    <property type="entry name" value="BCS1_N"/>
    <property type="match status" value="1"/>
</dbReference>
<evidence type="ECO:0000256" key="1">
    <source>
        <dbReference type="ARBA" id="ARBA00004325"/>
    </source>
</evidence>
<evidence type="ECO:0000313" key="5">
    <source>
        <dbReference type="Proteomes" id="UP000298061"/>
    </source>
</evidence>
<evidence type="ECO:0000259" key="3">
    <source>
        <dbReference type="SMART" id="SM01024"/>
    </source>
</evidence>
<dbReference type="InterPro" id="IPR027417">
    <property type="entry name" value="P-loop_NTPase"/>
</dbReference>
<dbReference type="SUPFAM" id="SSF52540">
    <property type="entry name" value="P-loop containing nucleoside triphosphate hydrolases"/>
    <property type="match status" value="1"/>
</dbReference>
<dbReference type="AlphaFoldDB" id="A0A4Z0A6H7"/>
<dbReference type="OrthoDB" id="10251412at2759"/>
<evidence type="ECO:0000313" key="4">
    <source>
        <dbReference type="EMBL" id="TFY81953.1"/>
    </source>
</evidence>
<keyword evidence="2" id="KW-0732">Signal</keyword>
<comment type="subcellular location">
    <subcellularLocation>
        <location evidence="1">Mitochondrion membrane</location>
    </subcellularLocation>
</comment>
<gene>
    <name evidence="4" type="ORF">EWM64_g2052</name>
</gene>
<feature type="signal peptide" evidence="2">
    <location>
        <begin position="1"/>
        <end position="17"/>
    </location>
</feature>
<dbReference type="PANTHER" id="PTHR23070">
    <property type="entry name" value="BCS1 AAA-TYPE ATPASE"/>
    <property type="match status" value="1"/>
</dbReference>
<dbReference type="GO" id="GO:0016887">
    <property type="term" value="F:ATP hydrolysis activity"/>
    <property type="evidence" value="ECO:0007669"/>
    <property type="project" value="InterPro"/>
</dbReference>
<dbReference type="InterPro" id="IPR050747">
    <property type="entry name" value="Mitochondrial_chaperone_BCS1"/>
</dbReference>
<dbReference type="EMBL" id="SFCI01000157">
    <property type="protein sequence ID" value="TFY81953.1"/>
    <property type="molecule type" value="Genomic_DNA"/>
</dbReference>
<dbReference type="Pfam" id="PF00004">
    <property type="entry name" value="AAA"/>
    <property type="match status" value="1"/>
</dbReference>
<proteinExistence type="predicted"/>
<feature type="domain" description="BCS1 N-terminal" evidence="3">
    <location>
        <begin position="69"/>
        <end position="256"/>
    </location>
</feature>
<sequence length="360" mass="40716">MASSVLQLAPLLQPLLAALKNGSLQLDNSSIPSNITLSQPGSFEMPTDVSSLISFIYSLGALRDWLKLIVFGGLIELCRRLYYHYYQTFIDQFFITANFESEDMAFSWMMHWLSTLPQWRKVRQFTVSTGNWGLDDKASVVLEDDDGNSEFINEGRRTYNRVNYLPSMSTSYSLWYKRRWITISHVKEESRWCSDKSTLTVTILSRDRSALDSLILEAKRSYIGALNDKIDIYVNDGFSGDWRHVASRPKRPLKSIILDAGVKELVLDDAKDFLRSKSWYADRGIPFRRGYLLHGAPGSGKTSIIHSLAGELGLNIYIISLSKTGLDDTALNNLICELPEQCIALMEDIDAAFTHGLIAK</sequence>
<dbReference type="InterPro" id="IPR014851">
    <property type="entry name" value="BCS1_N"/>
</dbReference>
<dbReference type="STRING" id="135208.A0A4Z0A6H7"/>
<name>A0A4Z0A6H7_9AGAM</name>
<keyword evidence="5" id="KW-1185">Reference proteome</keyword>
<accession>A0A4Z0A6H7</accession>
<organism evidence="4 5">
    <name type="scientific">Hericium alpestre</name>
    <dbReference type="NCBI Taxonomy" id="135208"/>
    <lineage>
        <taxon>Eukaryota</taxon>
        <taxon>Fungi</taxon>
        <taxon>Dikarya</taxon>
        <taxon>Basidiomycota</taxon>
        <taxon>Agaricomycotina</taxon>
        <taxon>Agaricomycetes</taxon>
        <taxon>Russulales</taxon>
        <taxon>Hericiaceae</taxon>
        <taxon>Hericium</taxon>
    </lineage>
</organism>
<feature type="chain" id="PRO_5021415859" description="BCS1 N-terminal domain-containing protein" evidence="2">
    <location>
        <begin position="18"/>
        <end position="360"/>
    </location>
</feature>
<dbReference type="GO" id="GO:0005524">
    <property type="term" value="F:ATP binding"/>
    <property type="evidence" value="ECO:0007669"/>
    <property type="project" value="InterPro"/>
</dbReference>
<evidence type="ECO:0000256" key="2">
    <source>
        <dbReference type="SAM" id="SignalP"/>
    </source>
</evidence>